<evidence type="ECO:0000256" key="5">
    <source>
        <dbReference type="ARBA" id="ARBA00010845"/>
    </source>
</evidence>
<dbReference type="InterPro" id="IPR036457">
    <property type="entry name" value="PPM-type-like_dom_sf"/>
</dbReference>
<keyword evidence="16" id="KW-0539">Nucleus</keyword>
<dbReference type="GO" id="GO:0000922">
    <property type="term" value="C:spindle pole"/>
    <property type="evidence" value="ECO:0007669"/>
    <property type="project" value="UniProtKB-SubCell"/>
</dbReference>
<dbReference type="PANTHER" id="PTHR21577:SF3">
    <property type="entry name" value="SHUGOSHIN 1-RELATED"/>
    <property type="match status" value="1"/>
</dbReference>
<dbReference type="Proteomes" id="UP000710432">
    <property type="component" value="Unassembled WGS sequence"/>
</dbReference>
<dbReference type="PROSITE" id="PS51746">
    <property type="entry name" value="PPM_2"/>
    <property type="match status" value="1"/>
</dbReference>
<evidence type="ECO:0000256" key="21">
    <source>
        <dbReference type="SAM" id="Coils"/>
    </source>
</evidence>
<dbReference type="InterPro" id="IPR038889">
    <property type="entry name" value="Shugoshin1/2"/>
</dbReference>
<evidence type="ECO:0000256" key="9">
    <source>
        <dbReference type="ARBA" id="ARBA00022618"/>
    </source>
</evidence>
<dbReference type="InterPro" id="IPR001932">
    <property type="entry name" value="PPM-type_phosphatase-like_dom"/>
</dbReference>
<feature type="region of interest" description="Disordered" evidence="22">
    <location>
        <begin position="436"/>
        <end position="493"/>
    </location>
</feature>
<evidence type="ECO:0000256" key="2">
    <source>
        <dbReference type="ARBA" id="ARBA00004324"/>
    </source>
</evidence>
<keyword evidence="9" id="KW-0132">Cell division</keyword>
<evidence type="ECO:0000256" key="18">
    <source>
        <dbReference type="ARBA" id="ARBA00023328"/>
    </source>
</evidence>
<protein>
    <recommendedName>
        <fullName evidence="19">Shugoshin 1</fullName>
    </recommendedName>
    <alternativeName>
        <fullName evidence="20">Shugoshin-like 1</fullName>
    </alternativeName>
</protein>
<dbReference type="InterPro" id="IPR011516">
    <property type="entry name" value="Shugoshin_N"/>
</dbReference>
<organism evidence="24 25">
    <name type="scientific">Microtus ochrogaster</name>
    <name type="common">Prairie vole</name>
    <dbReference type="NCBI Taxonomy" id="79684"/>
    <lineage>
        <taxon>Eukaryota</taxon>
        <taxon>Metazoa</taxon>
        <taxon>Chordata</taxon>
        <taxon>Craniata</taxon>
        <taxon>Vertebrata</taxon>
        <taxon>Euteleostomi</taxon>
        <taxon>Mammalia</taxon>
        <taxon>Eutheria</taxon>
        <taxon>Euarchontoglires</taxon>
        <taxon>Glires</taxon>
        <taxon>Rodentia</taxon>
        <taxon>Myomorpha</taxon>
        <taxon>Muroidea</taxon>
        <taxon>Cricetidae</taxon>
        <taxon>Arvicolinae</taxon>
        <taxon>Microtus</taxon>
    </lineage>
</organism>
<keyword evidence="6" id="KW-0158">Chromosome</keyword>
<feature type="coiled-coil region" evidence="21">
    <location>
        <begin position="222"/>
        <end position="256"/>
    </location>
</feature>
<comment type="subcellular location">
    <subcellularLocation>
        <location evidence="3">Chromosome</location>
        <location evidence="3">Centromere</location>
        <location evidence="3">Kinetochore</location>
    </subcellularLocation>
    <subcellularLocation>
        <location evidence="1">Cytoplasm</location>
        <location evidence="1">Cytoskeleton</location>
        <location evidence="1">Microtubule organizing center</location>
        <location evidence="1">Centrosome</location>
    </subcellularLocation>
    <subcellularLocation>
        <location evidence="4">Cytoplasm</location>
        <location evidence="4">Cytoskeleton</location>
        <location evidence="4">Spindle pole</location>
    </subcellularLocation>
    <subcellularLocation>
        <location evidence="2">Nucleus speckle</location>
    </subcellularLocation>
</comment>
<feature type="compositionally biased region" description="Basic residues" evidence="22">
    <location>
        <begin position="445"/>
        <end position="477"/>
    </location>
</feature>
<feature type="region of interest" description="Disordered" evidence="22">
    <location>
        <begin position="509"/>
        <end position="540"/>
    </location>
</feature>
<evidence type="ECO:0000256" key="17">
    <source>
        <dbReference type="ARBA" id="ARBA00023306"/>
    </source>
</evidence>
<dbReference type="Pfam" id="PF00481">
    <property type="entry name" value="PP2C"/>
    <property type="match status" value="1"/>
</dbReference>
<evidence type="ECO:0000256" key="13">
    <source>
        <dbReference type="ARBA" id="ARBA00022843"/>
    </source>
</evidence>
<dbReference type="GO" id="GO:0016607">
    <property type="term" value="C:nuclear speck"/>
    <property type="evidence" value="ECO:0007669"/>
    <property type="project" value="UniProtKB-SubCell"/>
</dbReference>
<accession>A0A8J6GNP3</accession>
<dbReference type="GO" id="GO:0051301">
    <property type="term" value="P:cell division"/>
    <property type="evidence" value="ECO:0007669"/>
    <property type="project" value="UniProtKB-KW"/>
</dbReference>
<evidence type="ECO:0000256" key="22">
    <source>
        <dbReference type="SAM" id="MobiDB-lite"/>
    </source>
</evidence>
<keyword evidence="18" id="KW-0137">Centromere</keyword>
<feature type="region of interest" description="Disordered" evidence="22">
    <location>
        <begin position="312"/>
        <end position="342"/>
    </location>
</feature>
<evidence type="ECO:0000256" key="15">
    <source>
        <dbReference type="ARBA" id="ARBA00023212"/>
    </source>
</evidence>
<name>A0A8J6GNP3_MICOH</name>
<dbReference type="FunFam" id="1.20.5.730:FF:000004">
    <property type="entry name" value="SGO1 isoform 1"/>
    <property type="match status" value="1"/>
</dbReference>
<feature type="compositionally biased region" description="Basic and acidic residues" evidence="22">
    <location>
        <begin position="554"/>
        <end position="583"/>
    </location>
</feature>
<dbReference type="GO" id="GO:0000776">
    <property type="term" value="C:kinetochore"/>
    <property type="evidence" value="ECO:0007669"/>
    <property type="project" value="UniProtKB-KW"/>
</dbReference>
<dbReference type="AlphaFoldDB" id="A0A8J6GNP3"/>
<dbReference type="GO" id="GO:0010457">
    <property type="term" value="P:centriole-centriole cohesion"/>
    <property type="evidence" value="ECO:0007669"/>
    <property type="project" value="UniProtKB-ARBA"/>
</dbReference>
<feature type="region of interest" description="Disordered" evidence="22">
    <location>
        <begin position="554"/>
        <end position="587"/>
    </location>
</feature>
<evidence type="ECO:0000256" key="8">
    <source>
        <dbReference type="ARBA" id="ARBA00022553"/>
    </source>
</evidence>
<comment type="caution">
    <text evidence="24">The sequence shown here is derived from an EMBL/GenBank/DDBJ whole genome shotgun (WGS) entry which is preliminary data.</text>
</comment>
<comment type="similarity">
    <text evidence="5">Belongs to the shugoshin family.</text>
</comment>
<feature type="region of interest" description="Disordered" evidence="22">
    <location>
        <begin position="68"/>
        <end position="115"/>
    </location>
</feature>
<dbReference type="CDD" id="cd00143">
    <property type="entry name" value="PP2Cc"/>
    <property type="match status" value="1"/>
</dbReference>
<evidence type="ECO:0000256" key="12">
    <source>
        <dbReference type="ARBA" id="ARBA00022838"/>
    </source>
</evidence>
<reference evidence="24" key="1">
    <citation type="submission" date="2020-03" db="EMBL/GenBank/DDBJ databases">
        <title>Studies in the Genomics of Life Span.</title>
        <authorList>
            <person name="Glass D."/>
        </authorList>
    </citation>
    <scope>NUCLEOTIDE SEQUENCE</scope>
    <source>
        <strain evidence="24">LTLLF</strain>
        <tissue evidence="24">Muscle</tissue>
    </source>
</reference>
<evidence type="ECO:0000256" key="20">
    <source>
        <dbReference type="ARBA" id="ARBA00083289"/>
    </source>
</evidence>
<dbReference type="Gene3D" id="3.60.40.10">
    <property type="entry name" value="PPM-type phosphatase domain"/>
    <property type="match status" value="1"/>
</dbReference>
<evidence type="ECO:0000256" key="14">
    <source>
        <dbReference type="ARBA" id="ARBA00023054"/>
    </source>
</evidence>
<dbReference type="SUPFAM" id="SSF81606">
    <property type="entry name" value="PP2C-like"/>
    <property type="match status" value="1"/>
</dbReference>
<evidence type="ECO:0000256" key="1">
    <source>
        <dbReference type="ARBA" id="ARBA00004300"/>
    </source>
</evidence>
<feature type="compositionally biased region" description="Polar residues" evidence="22">
    <location>
        <begin position="512"/>
        <end position="526"/>
    </location>
</feature>
<feature type="region of interest" description="Disordered" evidence="22">
    <location>
        <begin position="642"/>
        <end position="678"/>
    </location>
</feature>
<keyword evidence="12" id="KW-0995">Kinetochore</keyword>
<evidence type="ECO:0000256" key="19">
    <source>
        <dbReference type="ARBA" id="ARBA00074224"/>
    </source>
</evidence>
<dbReference type="Pfam" id="PF07558">
    <property type="entry name" value="Shugoshin_N"/>
    <property type="match status" value="1"/>
</dbReference>
<evidence type="ECO:0000313" key="25">
    <source>
        <dbReference type="Proteomes" id="UP000710432"/>
    </source>
</evidence>
<dbReference type="Gene3D" id="1.20.5.730">
    <property type="entry name" value="Single helix bin"/>
    <property type="match status" value="1"/>
</dbReference>
<feature type="domain" description="PPM-type phosphatase" evidence="23">
    <location>
        <begin position="801"/>
        <end position="1231"/>
    </location>
</feature>
<feature type="compositionally biased region" description="Polar residues" evidence="22">
    <location>
        <begin position="642"/>
        <end position="651"/>
    </location>
</feature>
<proteinExistence type="inferred from homology"/>
<keyword evidence="8" id="KW-0597">Phosphoprotein</keyword>
<evidence type="ECO:0000259" key="23">
    <source>
        <dbReference type="PROSITE" id="PS51746"/>
    </source>
</evidence>
<keyword evidence="10" id="KW-0498">Mitosis</keyword>
<keyword evidence="13" id="KW-0832">Ubl conjugation</keyword>
<keyword evidence="15" id="KW-0206">Cytoskeleton</keyword>
<keyword evidence="14 21" id="KW-0175">Coiled coil</keyword>
<evidence type="ECO:0000313" key="24">
    <source>
        <dbReference type="EMBL" id="KAH0517316.1"/>
    </source>
</evidence>
<gene>
    <name evidence="24" type="ORF">LTLLF_121465</name>
</gene>
<evidence type="ECO:0000256" key="7">
    <source>
        <dbReference type="ARBA" id="ARBA00022490"/>
    </source>
</evidence>
<evidence type="ECO:0000256" key="3">
    <source>
        <dbReference type="ARBA" id="ARBA00004629"/>
    </source>
</evidence>
<evidence type="ECO:0000256" key="10">
    <source>
        <dbReference type="ARBA" id="ARBA00022776"/>
    </source>
</evidence>
<feature type="compositionally biased region" description="Basic residues" evidence="22">
    <location>
        <begin position="652"/>
        <end position="664"/>
    </location>
</feature>
<keyword evidence="17" id="KW-0131">Cell cycle</keyword>
<dbReference type="GO" id="GO:0005813">
    <property type="term" value="C:centrosome"/>
    <property type="evidence" value="ECO:0007669"/>
    <property type="project" value="UniProtKB-SubCell"/>
</dbReference>
<evidence type="ECO:0000256" key="16">
    <source>
        <dbReference type="ARBA" id="ARBA00023242"/>
    </source>
</evidence>
<feature type="region of interest" description="Disordered" evidence="22">
    <location>
        <begin position="1164"/>
        <end position="1187"/>
    </location>
</feature>
<dbReference type="PANTHER" id="PTHR21577">
    <property type="entry name" value="SHUGOSHIN"/>
    <property type="match status" value="1"/>
</dbReference>
<dbReference type="EMBL" id="JAATJU010016849">
    <property type="protein sequence ID" value="KAH0517316.1"/>
    <property type="molecule type" value="Genomic_DNA"/>
</dbReference>
<dbReference type="GO" id="GO:0007059">
    <property type="term" value="P:chromosome segregation"/>
    <property type="evidence" value="ECO:0007669"/>
    <property type="project" value="UniProtKB-KW"/>
</dbReference>
<keyword evidence="7" id="KW-0963">Cytoplasm</keyword>
<keyword evidence="11" id="KW-0159">Chromosome partition</keyword>
<evidence type="ECO:0000256" key="6">
    <source>
        <dbReference type="ARBA" id="ARBA00022454"/>
    </source>
</evidence>
<evidence type="ECO:0000256" key="4">
    <source>
        <dbReference type="ARBA" id="ARBA00004647"/>
    </source>
</evidence>
<sequence>MGKEGSTNSTPITHSYHSCDKLKEEDFTWAHGFESSSQSWFASNSSFIVLLRSLQRAGLSGVCPTPRPKIGSYERTQNPASKLRVTPPLGRPRGAKAWSPARLHPSPPPHLTARPCTSQAATRGWERRCARRPSGSQWTIATEDFKCGGGSVACLAEPEARQARRATKMVKERCQKKSFQDSLEDIKKRMKEKRNKNLAEVGRRKSFIVAPCQVPTNTATLLKNYQDNNRLLVLALENEKSKVREAQDIILQLRRECYYLACQLYTVKEKLTSQQSKDIDQNWKGCISEVVSSSDNTIRDLSVKTLRQTGLEENDWPFQTKEPSSTVPPDTLGSDFDSGKVEPSDDILPKTVSFRRHLKKDFSNVSCSTALDDCEASHWVGQSLEVTRSGCKDPTITLHELENVEQNVCLWNKDQINLSPRLTYPGTNAKTKVILPSESEQTERKHQRAQKRAKQRRANQKCKSRSSLRCKGKKSKDKHSLQPTKLDRSIGSGDAYDFNVEERVHLTPFRQKMSNDSSEEINSGDQEGNAFDLSASEDESSDIYLPPCKHLIDHTRESDRPVTRPRPKRELKYTDEKDKEKTLPTRTPTVKIRKLSLSPKMRDDSPAVPLPKRKCSTITSYKEPTLASVFWRSKEWNKKTSTFASDESLTQSKKKRVKKGKPKIPRTPSDHEESIEQLSNGQEVTFPCSVCHQEINTAGTFLHKKHHNALSMLGFQWMGGKKPKPSVISMQRQFVISKLLTSFMFSEKVLQSMNYAFELLWKKQVPSYFRLCDKVGHTSTHSPNISHLVIKGVAICGNSNSTWKADPNGKFTVMNDFGGKANVCFFGLFDGHHGSAAADMASKEFQVLLLHQLSKHDPSYQMTAEQQQLIDSFQTVFREEYRAKEEAISSIYKTFRTHRREYEEIHKVFAKAFWRMDRLLRLGRNEVSRVRWSGCSALTCIVEGAIKNPYTSKDLTKTDQQGVESFHSQKTSQIISGVLHIANAGNVQAVLCRNGKGFCLTKEHSTRNSKERSRVLQRGAVISSNGLLEGLIKTTRGLGFHGNLTLKKFIIPAPQTISVPLDDLCQFLIVATNGLWEVLDKKEVTALVITLFHSYKDTYVSGPKNKFWLSNKPLSPSDSNIRVLFQYKPEYEEGMSTTNLMKRSSDSIYSEACIHQAKNAETFSPEGSNYDPCSKKETNSLPNIDSKKGSKKELYAKNFYEDAAEYIGCELVSAALEGGSRDSITVMVMLLNGSEYQLLT</sequence>
<dbReference type="SMART" id="SM00332">
    <property type="entry name" value="PP2Cc"/>
    <property type="match status" value="1"/>
</dbReference>
<evidence type="ECO:0000256" key="11">
    <source>
        <dbReference type="ARBA" id="ARBA00022829"/>
    </source>
</evidence>